<organism evidence="6 7">
    <name type="scientific">Clupea harengus</name>
    <name type="common">Atlantic herring</name>
    <dbReference type="NCBI Taxonomy" id="7950"/>
    <lineage>
        <taxon>Eukaryota</taxon>
        <taxon>Metazoa</taxon>
        <taxon>Chordata</taxon>
        <taxon>Craniata</taxon>
        <taxon>Vertebrata</taxon>
        <taxon>Euteleostomi</taxon>
        <taxon>Actinopterygii</taxon>
        <taxon>Neopterygii</taxon>
        <taxon>Teleostei</taxon>
        <taxon>Clupei</taxon>
        <taxon>Clupeiformes</taxon>
        <taxon>Clupeoidei</taxon>
        <taxon>Clupeidae</taxon>
        <taxon>Clupea</taxon>
    </lineage>
</organism>
<dbReference type="InterPro" id="IPR036383">
    <property type="entry name" value="TSP1_rpt_sf"/>
</dbReference>
<name>A0A6P3VH81_CLUHA</name>
<sequence length="266" mass="30228">MKVAATEWVGLAVVATVFGIYHLVEGGCSGKCCRGTDLTCKTTDWRMDRVYGSCYCDEGCQRTRDCCFDYPTECPAQSCVVSEWSYWSGCAKPCQRSFRVRRRHIEREPSNSGEACPPLEEQAGCMEFQTHQGQHCAQTQGPALITTMEYGKERTKHRLYGDPMDSGFCMEFKMETLSPHCMVDNRPYTRWMQYLREGFTVCVTCQPPAMHAVNGSRSCQGDGNDADRDELLPWQAMGNPRCRGTWKKVQRLQHCSCPQVHSFVFI</sequence>
<dbReference type="InterPro" id="IPR044004">
    <property type="entry name" value="TSP1_spondin_dom"/>
</dbReference>
<evidence type="ECO:0000256" key="3">
    <source>
        <dbReference type="ARBA" id="ARBA00023180"/>
    </source>
</evidence>
<dbReference type="Pfam" id="PF19028">
    <property type="entry name" value="TSP1_spondin"/>
    <property type="match status" value="1"/>
</dbReference>
<feature type="chain" id="PRO_5028424605" evidence="4">
    <location>
        <begin position="27"/>
        <end position="266"/>
    </location>
</feature>
<accession>A0A6P3VH81</accession>
<proteinExistence type="predicted"/>
<evidence type="ECO:0000313" key="7">
    <source>
        <dbReference type="RefSeq" id="XP_012671583.2"/>
    </source>
</evidence>
<keyword evidence="1 4" id="KW-0732">Signal</keyword>
<feature type="signal peptide" evidence="4">
    <location>
        <begin position="1"/>
        <end position="26"/>
    </location>
</feature>
<dbReference type="PANTHER" id="PTHR20920">
    <property type="entry name" value="RPE-SPONDIN"/>
    <property type="match status" value="1"/>
</dbReference>
<evidence type="ECO:0000313" key="6">
    <source>
        <dbReference type="Proteomes" id="UP000515152"/>
    </source>
</evidence>
<dbReference type="OrthoDB" id="98591at2759"/>
<protein>
    <submittedName>
        <fullName evidence="7">Somatomedin-B and thrombospondin type-1 domain-containing protein</fullName>
    </submittedName>
</protein>
<keyword evidence="2" id="KW-1015">Disulfide bond</keyword>
<dbReference type="RefSeq" id="XP_012671583.2">
    <property type="nucleotide sequence ID" value="XM_012816129.3"/>
</dbReference>
<keyword evidence="6" id="KW-1185">Reference proteome</keyword>
<dbReference type="PANTHER" id="PTHR20920:SF2">
    <property type="entry name" value="SOMATOMEDIN-B AND THROMBOSPONDIN TYPE-1 DOMAIN-CONTAINING PROTEIN"/>
    <property type="match status" value="1"/>
</dbReference>
<reference evidence="7" key="1">
    <citation type="submission" date="2025-08" db="UniProtKB">
        <authorList>
            <consortium name="RefSeq"/>
        </authorList>
    </citation>
    <scope>IDENTIFICATION</scope>
</reference>
<dbReference type="InterPro" id="IPR001212">
    <property type="entry name" value="Somatomedin_B_dom"/>
</dbReference>
<dbReference type="PROSITE" id="PS50092">
    <property type="entry name" value="TSP1"/>
    <property type="match status" value="1"/>
</dbReference>
<dbReference type="Pfam" id="PF25031">
    <property type="entry name" value="SBSPON_C"/>
    <property type="match status" value="1"/>
</dbReference>
<dbReference type="InterPro" id="IPR056801">
    <property type="entry name" value="SBSPON_C"/>
</dbReference>
<evidence type="ECO:0000256" key="4">
    <source>
        <dbReference type="SAM" id="SignalP"/>
    </source>
</evidence>
<dbReference type="InterPro" id="IPR000884">
    <property type="entry name" value="TSP1_rpt"/>
</dbReference>
<dbReference type="AlphaFoldDB" id="A0A6P3VH81"/>
<dbReference type="Gene3D" id="2.20.100.10">
    <property type="entry name" value="Thrombospondin type-1 (TSP1) repeat"/>
    <property type="match status" value="1"/>
</dbReference>
<keyword evidence="3" id="KW-0325">Glycoprotein</keyword>
<feature type="domain" description="SMB" evidence="5">
    <location>
        <begin position="24"/>
        <end position="79"/>
    </location>
</feature>
<evidence type="ECO:0000256" key="1">
    <source>
        <dbReference type="ARBA" id="ARBA00022729"/>
    </source>
</evidence>
<dbReference type="Proteomes" id="UP000515152">
    <property type="component" value="Chromosome 17"/>
</dbReference>
<dbReference type="SUPFAM" id="SSF82895">
    <property type="entry name" value="TSP-1 type 1 repeat"/>
    <property type="match status" value="1"/>
</dbReference>
<evidence type="ECO:0000256" key="2">
    <source>
        <dbReference type="ARBA" id="ARBA00023157"/>
    </source>
</evidence>
<dbReference type="PROSITE" id="PS50958">
    <property type="entry name" value="SMB_2"/>
    <property type="match status" value="1"/>
</dbReference>
<dbReference type="InterPro" id="IPR039942">
    <property type="entry name" value="SBSPO"/>
</dbReference>
<dbReference type="PROSITE" id="PS00524">
    <property type="entry name" value="SMB_1"/>
    <property type="match status" value="1"/>
</dbReference>
<evidence type="ECO:0000259" key="5">
    <source>
        <dbReference type="PROSITE" id="PS50958"/>
    </source>
</evidence>
<dbReference type="FunFam" id="2.20.100.10:FF:000019">
    <property type="entry name" value="Thrombospondin type 1 domain containing 7A"/>
    <property type="match status" value="1"/>
</dbReference>
<gene>
    <name evidence="7" type="primary">LOC105890157</name>
</gene>
<dbReference type="KEGG" id="char:105890157"/>
<dbReference type="GeneID" id="105890157"/>